<dbReference type="InterPro" id="IPR001245">
    <property type="entry name" value="Ser-Thr/Tyr_kinase_cat_dom"/>
</dbReference>
<dbReference type="PROSITE" id="PS50011">
    <property type="entry name" value="PROTEIN_KINASE_DOM"/>
    <property type="match status" value="1"/>
</dbReference>
<protein>
    <submittedName>
        <fullName evidence="2">144_t:CDS:1</fullName>
    </submittedName>
</protein>
<gene>
    <name evidence="2" type="ORF">AMORRO_LOCUS476</name>
</gene>
<dbReference type="Proteomes" id="UP000789342">
    <property type="component" value="Unassembled WGS sequence"/>
</dbReference>
<accession>A0A9N8VA14</accession>
<proteinExistence type="predicted"/>
<dbReference type="InterPro" id="IPR000719">
    <property type="entry name" value="Prot_kinase_dom"/>
</dbReference>
<sequence length="132" mass="15030">MDLTKKDLFNSAEGCFITKFEYDSFENRKFIAKGGFAAVYSAYLKSAEKTVALKIFHDIKFYKGFVTELKNLNAVNHHKNIIKFMGISQEPVFNTPHENIQPKPDHDNAETDLYIHDSVSTMADSIGICLNF</sequence>
<evidence type="ECO:0000313" key="3">
    <source>
        <dbReference type="Proteomes" id="UP000789342"/>
    </source>
</evidence>
<name>A0A9N8VA14_9GLOM</name>
<reference evidence="2" key="1">
    <citation type="submission" date="2021-06" db="EMBL/GenBank/DDBJ databases">
        <authorList>
            <person name="Kallberg Y."/>
            <person name="Tangrot J."/>
            <person name="Rosling A."/>
        </authorList>
    </citation>
    <scope>NUCLEOTIDE SEQUENCE</scope>
    <source>
        <strain evidence="2">CL551</strain>
    </source>
</reference>
<comment type="caution">
    <text evidence="2">The sequence shown here is derived from an EMBL/GenBank/DDBJ whole genome shotgun (WGS) entry which is preliminary data.</text>
</comment>
<keyword evidence="3" id="KW-1185">Reference proteome</keyword>
<feature type="domain" description="Protein kinase" evidence="1">
    <location>
        <begin position="25"/>
        <end position="132"/>
    </location>
</feature>
<dbReference type="SUPFAM" id="SSF56112">
    <property type="entry name" value="Protein kinase-like (PK-like)"/>
    <property type="match status" value="1"/>
</dbReference>
<organism evidence="2 3">
    <name type="scientific">Acaulospora morrowiae</name>
    <dbReference type="NCBI Taxonomy" id="94023"/>
    <lineage>
        <taxon>Eukaryota</taxon>
        <taxon>Fungi</taxon>
        <taxon>Fungi incertae sedis</taxon>
        <taxon>Mucoromycota</taxon>
        <taxon>Glomeromycotina</taxon>
        <taxon>Glomeromycetes</taxon>
        <taxon>Diversisporales</taxon>
        <taxon>Acaulosporaceae</taxon>
        <taxon>Acaulospora</taxon>
    </lineage>
</organism>
<dbReference type="AlphaFoldDB" id="A0A9N8VA14"/>
<dbReference type="InterPro" id="IPR011009">
    <property type="entry name" value="Kinase-like_dom_sf"/>
</dbReference>
<dbReference type="GO" id="GO:0005524">
    <property type="term" value="F:ATP binding"/>
    <property type="evidence" value="ECO:0007669"/>
    <property type="project" value="InterPro"/>
</dbReference>
<dbReference type="OrthoDB" id="2427446at2759"/>
<dbReference type="Pfam" id="PF07714">
    <property type="entry name" value="PK_Tyr_Ser-Thr"/>
    <property type="match status" value="1"/>
</dbReference>
<evidence type="ECO:0000259" key="1">
    <source>
        <dbReference type="PROSITE" id="PS50011"/>
    </source>
</evidence>
<dbReference type="Gene3D" id="3.30.200.20">
    <property type="entry name" value="Phosphorylase Kinase, domain 1"/>
    <property type="match status" value="1"/>
</dbReference>
<dbReference type="EMBL" id="CAJVPV010000124">
    <property type="protein sequence ID" value="CAG8443793.1"/>
    <property type="molecule type" value="Genomic_DNA"/>
</dbReference>
<dbReference type="GO" id="GO:0004672">
    <property type="term" value="F:protein kinase activity"/>
    <property type="evidence" value="ECO:0007669"/>
    <property type="project" value="InterPro"/>
</dbReference>
<evidence type="ECO:0000313" key="2">
    <source>
        <dbReference type="EMBL" id="CAG8443793.1"/>
    </source>
</evidence>